<sequence length="274" mass="30783">MRLAVNQWCFPEGTSLSEVFKQSQMALFDGVELNLNDLGGVGLTLDIVESDVRMIKRQAADHDLELKSVSTGLLWQSPLSSKDADIRRRGRDIVRKQLEVAAALQAETILVVPGCVTKEVPYEECYRRSQEELADLAIYAEQLGVQIGIENVWNKFLLSPLEMARYVDELQSEFVGVYFDVGNVLQFGFPEQWIRHLGERILKVHVKDFSTSVGNIHGFVPLLAGDVDWHAVRQALVEIGYDGYVTAELTPYASHSTQLPADTSRQLTTIFGRR</sequence>
<dbReference type="EMBL" id="CP104067">
    <property type="protein sequence ID" value="WAH42099.1"/>
    <property type="molecule type" value="Genomic_DNA"/>
</dbReference>
<keyword evidence="3" id="KW-1185">Reference proteome</keyword>
<dbReference type="Gene3D" id="3.20.20.150">
    <property type="entry name" value="Divalent-metal-dependent TIM barrel enzymes"/>
    <property type="match status" value="1"/>
</dbReference>
<dbReference type="Pfam" id="PF01261">
    <property type="entry name" value="AP_endonuc_2"/>
    <property type="match status" value="1"/>
</dbReference>
<dbReference type="GO" id="GO:0016853">
    <property type="term" value="F:isomerase activity"/>
    <property type="evidence" value="ECO:0007669"/>
    <property type="project" value="UniProtKB-KW"/>
</dbReference>
<name>A0ABY6ZGX0_9BACL</name>
<feature type="domain" description="Xylose isomerase-like TIM barrel" evidence="1">
    <location>
        <begin position="28"/>
        <end position="250"/>
    </location>
</feature>
<protein>
    <submittedName>
        <fullName evidence="2">Sugar phosphate isomerase/epimerase</fullName>
    </submittedName>
</protein>
<organism evidence="2 3">
    <name type="scientific">Alicyclobacillus fastidiosus</name>
    <dbReference type="NCBI Taxonomy" id="392011"/>
    <lineage>
        <taxon>Bacteria</taxon>
        <taxon>Bacillati</taxon>
        <taxon>Bacillota</taxon>
        <taxon>Bacilli</taxon>
        <taxon>Bacillales</taxon>
        <taxon>Alicyclobacillaceae</taxon>
        <taxon>Alicyclobacillus</taxon>
    </lineage>
</organism>
<proteinExistence type="predicted"/>
<reference evidence="2" key="1">
    <citation type="submission" date="2022-08" db="EMBL/GenBank/DDBJ databases">
        <title>Alicyclobacillus fastidiosus DSM 17978, complete genome.</title>
        <authorList>
            <person name="Wang Q."/>
            <person name="Cai R."/>
            <person name="Wang Z."/>
        </authorList>
    </citation>
    <scope>NUCLEOTIDE SEQUENCE</scope>
    <source>
        <strain evidence="2">DSM 17978</strain>
    </source>
</reference>
<dbReference type="Proteomes" id="UP001164761">
    <property type="component" value="Chromosome"/>
</dbReference>
<dbReference type="InterPro" id="IPR050312">
    <property type="entry name" value="IolE/XylAMocC-like"/>
</dbReference>
<dbReference type="InterPro" id="IPR036237">
    <property type="entry name" value="Xyl_isomerase-like_sf"/>
</dbReference>
<dbReference type="PANTHER" id="PTHR12110">
    <property type="entry name" value="HYDROXYPYRUVATE ISOMERASE"/>
    <property type="match status" value="1"/>
</dbReference>
<dbReference type="RefSeq" id="WP_268005993.1">
    <property type="nucleotide sequence ID" value="NZ_BSUT01000001.1"/>
</dbReference>
<dbReference type="SUPFAM" id="SSF51658">
    <property type="entry name" value="Xylose isomerase-like"/>
    <property type="match status" value="1"/>
</dbReference>
<evidence type="ECO:0000259" key="1">
    <source>
        <dbReference type="Pfam" id="PF01261"/>
    </source>
</evidence>
<gene>
    <name evidence="2" type="ORF">NZD89_00835</name>
</gene>
<evidence type="ECO:0000313" key="2">
    <source>
        <dbReference type="EMBL" id="WAH42099.1"/>
    </source>
</evidence>
<keyword evidence="2" id="KW-0413">Isomerase</keyword>
<evidence type="ECO:0000313" key="3">
    <source>
        <dbReference type="Proteomes" id="UP001164761"/>
    </source>
</evidence>
<accession>A0ABY6ZGX0</accession>
<dbReference type="InterPro" id="IPR013022">
    <property type="entry name" value="Xyl_isomerase-like_TIM-brl"/>
</dbReference>